<dbReference type="EMBL" id="CAVNYO010000434">
    <property type="protein sequence ID" value="CAK5279054.1"/>
    <property type="molecule type" value="Genomic_DNA"/>
</dbReference>
<organism evidence="1 2">
    <name type="scientific">Mycena citricolor</name>
    <dbReference type="NCBI Taxonomy" id="2018698"/>
    <lineage>
        <taxon>Eukaryota</taxon>
        <taxon>Fungi</taxon>
        <taxon>Dikarya</taxon>
        <taxon>Basidiomycota</taxon>
        <taxon>Agaricomycotina</taxon>
        <taxon>Agaricomycetes</taxon>
        <taxon>Agaricomycetidae</taxon>
        <taxon>Agaricales</taxon>
        <taxon>Marasmiineae</taxon>
        <taxon>Mycenaceae</taxon>
        <taxon>Mycena</taxon>
    </lineage>
</organism>
<protein>
    <submittedName>
        <fullName evidence="1">Uncharacterized protein</fullName>
    </submittedName>
</protein>
<dbReference type="AlphaFoldDB" id="A0AAD2K4R0"/>
<dbReference type="Proteomes" id="UP001295794">
    <property type="component" value="Unassembled WGS sequence"/>
</dbReference>
<evidence type="ECO:0000313" key="1">
    <source>
        <dbReference type="EMBL" id="CAK5279054.1"/>
    </source>
</evidence>
<proteinExistence type="predicted"/>
<gene>
    <name evidence="1" type="ORF">MYCIT1_LOCUS28868</name>
</gene>
<evidence type="ECO:0000313" key="2">
    <source>
        <dbReference type="Proteomes" id="UP001295794"/>
    </source>
</evidence>
<reference evidence="1" key="1">
    <citation type="submission" date="2023-11" db="EMBL/GenBank/DDBJ databases">
        <authorList>
            <person name="De Vega J J."/>
            <person name="De Vega J J."/>
        </authorList>
    </citation>
    <scope>NUCLEOTIDE SEQUENCE</scope>
</reference>
<accession>A0AAD2K4R0</accession>
<name>A0AAD2K4R0_9AGAR</name>
<keyword evidence="2" id="KW-1185">Reference proteome</keyword>
<comment type="caution">
    <text evidence="1">The sequence shown here is derived from an EMBL/GenBank/DDBJ whole genome shotgun (WGS) entry which is preliminary data.</text>
</comment>
<sequence>MMSTLHPQRDDTCSATLPDHINLSAIEIVRSPCRPLQICLRDSILTILSHCPPSSRLRECSNYRARTGW</sequence>